<evidence type="ECO:0000313" key="2">
    <source>
        <dbReference type="EMBL" id="ABO09024.1"/>
    </source>
</evidence>
<dbReference type="InterPro" id="IPR002489">
    <property type="entry name" value="Glu_synth_asu_C"/>
</dbReference>
<protein>
    <submittedName>
        <fullName evidence="2">Glutamate synthase (NADPH) GltB1 subunit</fullName>
        <ecNumber evidence="2">1.4.1.13</ecNumber>
    </submittedName>
</protein>
<dbReference type="STRING" id="410359.Pcal_1607"/>
<dbReference type="HOGENOM" id="CLU_424917_0_0_2"/>
<dbReference type="PANTHER" id="PTHR39673">
    <property type="entry name" value="TUNGSTEN FORMYLMETHANOFURAN DEHYDROGENASE, SUBUNIT C (FWDC)"/>
    <property type="match status" value="1"/>
</dbReference>
<dbReference type="InterPro" id="IPR017932">
    <property type="entry name" value="GATase_2_dom"/>
</dbReference>
<gene>
    <name evidence="2" type="ordered locus">Pcal_1607</name>
</gene>
<proteinExistence type="predicted"/>
<dbReference type="SUPFAM" id="SSF56235">
    <property type="entry name" value="N-terminal nucleophile aminohydrolases (Ntn hydrolases)"/>
    <property type="match status" value="1"/>
</dbReference>
<dbReference type="EC" id="1.4.1.13" evidence="2"/>
<dbReference type="PANTHER" id="PTHR39673:SF5">
    <property type="entry name" value="TUNGSTEN-CONTAINING FORMYLMETHANOFURAN DEHYDROGENASE 2 SUBUNIT C"/>
    <property type="match status" value="1"/>
</dbReference>
<dbReference type="Pfam" id="PF01493">
    <property type="entry name" value="GXGXG"/>
    <property type="match status" value="1"/>
</dbReference>
<dbReference type="PROSITE" id="PS51278">
    <property type="entry name" value="GATASE_TYPE_2"/>
    <property type="match status" value="1"/>
</dbReference>
<keyword evidence="2" id="KW-0560">Oxidoreductase</keyword>
<dbReference type="EMBL" id="CP000561">
    <property type="protein sequence ID" value="ABO09024.1"/>
    <property type="molecule type" value="Genomic_DNA"/>
</dbReference>
<dbReference type="Proteomes" id="UP000001431">
    <property type="component" value="Chromosome"/>
</dbReference>
<dbReference type="PIRSF" id="PIRSF036632">
    <property type="entry name" value="GOGAT_lg_1_3"/>
    <property type="match status" value="1"/>
</dbReference>
<dbReference type="OrthoDB" id="2513at2157"/>
<evidence type="ECO:0000313" key="3">
    <source>
        <dbReference type="Proteomes" id="UP000001431"/>
    </source>
</evidence>
<organism evidence="2 3">
    <name type="scientific">Pyrobaculum calidifontis (strain DSM 21063 / JCM 11548 / VA1)</name>
    <dbReference type="NCBI Taxonomy" id="410359"/>
    <lineage>
        <taxon>Archaea</taxon>
        <taxon>Thermoproteota</taxon>
        <taxon>Thermoprotei</taxon>
        <taxon>Thermoproteales</taxon>
        <taxon>Thermoproteaceae</taxon>
        <taxon>Pyrobaculum</taxon>
    </lineage>
</organism>
<feature type="domain" description="Glutamine amidotransferase type-2" evidence="1">
    <location>
        <begin position="2"/>
        <end position="277"/>
    </location>
</feature>
<keyword evidence="3" id="KW-1185">Reference proteome</keyword>
<dbReference type="InterPro" id="IPR036485">
    <property type="entry name" value="Glu_synth_asu_C_sf"/>
</dbReference>
<dbReference type="AlphaFoldDB" id="A3MWK7"/>
<dbReference type="InterPro" id="IPR012075">
    <property type="entry name" value="Glu_synth_lsu_1/3"/>
</dbReference>
<dbReference type="eggNOG" id="arCOG00095">
    <property type="taxonomic scope" value="Archaea"/>
</dbReference>
<dbReference type="GO" id="GO:0004355">
    <property type="term" value="F:glutamate synthase (NADPH) activity"/>
    <property type="evidence" value="ECO:0007669"/>
    <property type="project" value="UniProtKB-EC"/>
</dbReference>
<accession>A3MWK7</accession>
<dbReference type="SUPFAM" id="SSF69336">
    <property type="entry name" value="Alpha subunit of glutamate synthase, C-terminal domain"/>
    <property type="match status" value="1"/>
</dbReference>
<dbReference type="Gene3D" id="2.160.20.60">
    <property type="entry name" value="Glutamate synthase, alpha subunit, C-terminal domain"/>
    <property type="match status" value="1"/>
</dbReference>
<dbReference type="RefSeq" id="WP_011850282.1">
    <property type="nucleotide sequence ID" value="NC_009073.1"/>
</dbReference>
<dbReference type="GeneID" id="4909938"/>
<dbReference type="KEGG" id="pcl:Pcal_1607"/>
<sequence length="572" mass="62591">MCGIVGIYSLDGGSIDFSIVLRGLLAMRERGTPHGAGVAYYRGDGRLLVKAFSRTPVGRYVKITDGFYDVTLENETLDDGFVYLKSRWLDVYKVADWPEGLAARYKLDGVRSPVWLGHTRYPTNSPGRLPLYSHPFAVGEVAIVHNGDLSSYGSHVELINHYVGDGKFTGNDSESIAHLLNYLLQTYDVEEAIRELLYGQRVRWARLDGPYAVAFMVGGPSPYFGAFVDLYHFRPLYVGTDGATLYVASEAAAIKAMSPSARVWALRGGEYIVAHKGEVWGNFKMRYVYPQSPLPPAEGFIDASAFGVTELADVIRREVEKRGQVSVVNVNGHRYLASGLERGVVKMWGVVGNASANVMSGGEVYVYGDVQDDFGDAMNGGVAVIYGNAGDTLGQAKRGGEIYVYGDVGTRAAIQHRGGVMIIGGSAGDFLGEYMGGGTVVVLRVTNDEPVGRYIGSGLVGGKIYIRGDDVPPDFVGLAPSSRRLKRYVEYLYRSGRIGEEEYRRLSLGDFAAAPSHLHKLWGGSLRVEHRHLTEEEVRELAPYVAKFNALFGLNVDISKEVFTVVSRGHDF</sequence>
<dbReference type="InterPro" id="IPR029055">
    <property type="entry name" value="Ntn_hydrolases_N"/>
</dbReference>
<reference evidence="2" key="1">
    <citation type="submission" date="2007-02" db="EMBL/GenBank/DDBJ databases">
        <title>Complete sequence of Pyrobaculum calidifontis JCM 11548.</title>
        <authorList>
            <consortium name="US DOE Joint Genome Institute"/>
            <person name="Copeland A."/>
            <person name="Lucas S."/>
            <person name="Lapidus A."/>
            <person name="Barry K."/>
            <person name="Glavina del Rio T."/>
            <person name="Dalin E."/>
            <person name="Tice H."/>
            <person name="Pitluck S."/>
            <person name="Chain P."/>
            <person name="Malfatti S."/>
            <person name="Shin M."/>
            <person name="Vergez L."/>
            <person name="Schmutz J."/>
            <person name="Larimer F."/>
            <person name="Land M."/>
            <person name="Hauser L."/>
            <person name="Kyrpides N."/>
            <person name="Mikhailova N."/>
            <person name="Cozen A.E."/>
            <person name="Fitz-Gibbon S.T."/>
            <person name="House C.H."/>
            <person name="Saltikov C."/>
            <person name="Lowe T.M."/>
            <person name="Richardson P."/>
        </authorList>
    </citation>
    <scope>NUCLEOTIDE SEQUENCE [LARGE SCALE GENOMIC DNA]</scope>
    <source>
        <strain evidence="2">JCM 11548</strain>
    </source>
</reference>
<name>A3MWK7_PYRCJ</name>
<dbReference type="Gene3D" id="3.60.20.10">
    <property type="entry name" value="Glutamine Phosphoribosylpyrophosphate, subunit 1, domain 1"/>
    <property type="match status" value="1"/>
</dbReference>
<evidence type="ECO:0000259" key="1">
    <source>
        <dbReference type="PROSITE" id="PS51278"/>
    </source>
</evidence>